<protein>
    <submittedName>
        <fullName evidence="1">Uncharacterized protein</fullName>
    </submittedName>
</protein>
<dbReference type="EMBL" id="MZ089763">
    <property type="protein sequence ID" value="QXN75057.1"/>
    <property type="molecule type" value="Genomic_DNA"/>
</dbReference>
<evidence type="ECO:0000313" key="1">
    <source>
        <dbReference type="EMBL" id="QXN75057.1"/>
    </source>
</evidence>
<organism evidence="1">
    <name type="scientific">Microvirus mar17</name>
    <dbReference type="NCBI Taxonomy" id="2851149"/>
    <lineage>
        <taxon>Viruses</taxon>
        <taxon>Monodnaviria</taxon>
        <taxon>Sangervirae</taxon>
        <taxon>Phixviricota</taxon>
        <taxon>Malgrandaviricetes</taxon>
        <taxon>Petitvirales</taxon>
        <taxon>Microviridae</taxon>
    </lineage>
</organism>
<accession>A0A8F5RBZ1</accession>
<name>A0A8F5RBZ1_9VIRU</name>
<sequence length="78" mass="9383">MRIQIVFNPTEYDFSDLQKFHFFSNAEAMDAIKILSRLNVIAVFNREDLAEDIRKNKEWEKEFEKDFKLSKLSDIDCF</sequence>
<proteinExistence type="predicted"/>
<reference evidence="1" key="1">
    <citation type="submission" date="2021-04" db="EMBL/GenBank/DDBJ databases">
        <title>Genomes of microviruses identified in yellow-bellied marmot fecal samples.</title>
        <authorList>
            <person name="Varsani A."/>
            <person name="Kraberger S."/>
            <person name="Chatterjee A."/>
            <person name="Richet C."/>
            <person name="Fontenele R.S."/>
            <person name="Schmidlin K."/>
            <person name="Blumstein D.T."/>
        </authorList>
    </citation>
    <scope>NUCLEOTIDE SEQUENCE</scope>
    <source>
        <strain evidence="1">Mar17</strain>
    </source>
</reference>